<keyword evidence="4" id="KW-1185">Reference proteome</keyword>
<dbReference type="InterPro" id="IPR001623">
    <property type="entry name" value="DnaJ_domain"/>
</dbReference>
<organism evidence="3 4">
    <name type="scientific">Marinomonas transparens</name>
    <dbReference type="NCBI Taxonomy" id="2795388"/>
    <lineage>
        <taxon>Bacteria</taxon>
        <taxon>Pseudomonadati</taxon>
        <taxon>Pseudomonadota</taxon>
        <taxon>Gammaproteobacteria</taxon>
        <taxon>Oceanospirillales</taxon>
        <taxon>Oceanospirillaceae</taxon>
        <taxon>Marinomonas</taxon>
    </lineage>
</organism>
<dbReference type="InterPro" id="IPR036869">
    <property type="entry name" value="J_dom_sf"/>
</dbReference>
<dbReference type="Pfam" id="PF00226">
    <property type="entry name" value="DnaJ"/>
    <property type="match status" value="1"/>
</dbReference>
<evidence type="ECO:0000313" key="3">
    <source>
        <dbReference type="EMBL" id="MBJ7538050.1"/>
    </source>
</evidence>
<keyword evidence="1" id="KW-0143">Chaperone</keyword>
<proteinExistence type="predicted"/>
<dbReference type="EMBL" id="JAEMNX010000010">
    <property type="protein sequence ID" value="MBJ7538050.1"/>
    <property type="molecule type" value="Genomic_DNA"/>
</dbReference>
<dbReference type="CDD" id="cd06257">
    <property type="entry name" value="DnaJ"/>
    <property type="match status" value="1"/>
</dbReference>
<accession>A0A934JKY4</accession>
<feature type="domain" description="J" evidence="2">
    <location>
        <begin position="141"/>
        <end position="192"/>
    </location>
</feature>
<dbReference type="Proteomes" id="UP000628710">
    <property type="component" value="Unassembled WGS sequence"/>
</dbReference>
<dbReference type="SUPFAM" id="SSF46565">
    <property type="entry name" value="Chaperone J-domain"/>
    <property type="match status" value="1"/>
</dbReference>
<sequence length="192" mass="22195">MRNPLISPILAILKDNPCGISEFDMLKKLKVQLPELNELADDANLQLFRQHFFIMNALYQLQASLWQEESIMLSISALHIKLLLTEQVHLSESTELNDSVDAKLAAYYLDWTEYEKTDEEEVSRLLNSFYRGIDLKGDREAALKTLQIAEPSPSKTAIKQHYRKLAQQHHPDRGGDKETFIGLRQAYEYLIF</sequence>
<dbReference type="InterPro" id="IPR021059">
    <property type="entry name" value="DnaJ-related_N"/>
</dbReference>
<comment type="caution">
    <text evidence="3">The sequence shown here is derived from an EMBL/GenBank/DDBJ whole genome shotgun (WGS) entry which is preliminary data.</text>
</comment>
<evidence type="ECO:0000313" key="4">
    <source>
        <dbReference type="Proteomes" id="UP000628710"/>
    </source>
</evidence>
<gene>
    <name evidence="3" type="ORF">I8J31_10230</name>
</gene>
<dbReference type="Pfam" id="PF12339">
    <property type="entry name" value="DNAJ_related"/>
    <property type="match status" value="1"/>
</dbReference>
<evidence type="ECO:0000259" key="2">
    <source>
        <dbReference type="PROSITE" id="PS50076"/>
    </source>
</evidence>
<reference evidence="3" key="1">
    <citation type="submission" date="2020-12" db="EMBL/GenBank/DDBJ databases">
        <title>Marinomonas arctica sp. nov., a psychrotolerant bacterium isolated from the Arctic.</title>
        <authorList>
            <person name="Zhang Y."/>
        </authorList>
    </citation>
    <scope>NUCLEOTIDE SEQUENCE</scope>
    <source>
        <strain evidence="3">C1424</strain>
    </source>
</reference>
<protein>
    <submittedName>
        <fullName evidence="3">DnaJ domain-containing protein</fullName>
    </submittedName>
</protein>
<dbReference type="AlphaFoldDB" id="A0A934JKY4"/>
<evidence type="ECO:0000256" key="1">
    <source>
        <dbReference type="ARBA" id="ARBA00023186"/>
    </source>
</evidence>
<dbReference type="PROSITE" id="PS50076">
    <property type="entry name" value="DNAJ_2"/>
    <property type="match status" value="1"/>
</dbReference>
<name>A0A934JKY4_9GAMM</name>
<dbReference type="Gene3D" id="1.10.287.110">
    <property type="entry name" value="DnaJ domain"/>
    <property type="match status" value="1"/>
</dbReference>
<dbReference type="RefSeq" id="WP_199468423.1">
    <property type="nucleotide sequence ID" value="NZ_JAEMNX010000010.1"/>
</dbReference>